<accession>A0A4D4MU99</accession>
<comment type="caution">
    <text evidence="1">The sequence shown here is derived from an EMBL/GenBank/DDBJ whole genome shotgun (WGS) entry which is preliminary data.</text>
</comment>
<dbReference type="AlphaFoldDB" id="A0A4D4MU99"/>
<evidence type="ECO:0000313" key="1">
    <source>
        <dbReference type="EMBL" id="GDY75750.1"/>
    </source>
</evidence>
<sequence length="64" mass="6290">MEEGAECGGGGGEDRSGGVAGFREVEGFGGRVGGYVDAGVAFGQYDDFCQVSLVVGIVGSLTGP</sequence>
<name>A0A4D4MU99_STRAX</name>
<proteinExistence type="predicted"/>
<gene>
    <name evidence="1" type="ORF">SAV31267_052350</name>
</gene>
<protein>
    <submittedName>
        <fullName evidence="1">Uncharacterized protein</fullName>
    </submittedName>
</protein>
<dbReference type="Proteomes" id="UP000299211">
    <property type="component" value="Unassembled WGS sequence"/>
</dbReference>
<organism evidence="1 2">
    <name type="scientific">Streptomyces avermitilis</name>
    <dbReference type="NCBI Taxonomy" id="33903"/>
    <lineage>
        <taxon>Bacteria</taxon>
        <taxon>Bacillati</taxon>
        <taxon>Actinomycetota</taxon>
        <taxon>Actinomycetes</taxon>
        <taxon>Kitasatosporales</taxon>
        <taxon>Streptomycetaceae</taxon>
        <taxon>Streptomyces</taxon>
    </lineage>
</organism>
<evidence type="ECO:0000313" key="2">
    <source>
        <dbReference type="Proteomes" id="UP000299211"/>
    </source>
</evidence>
<reference evidence="1 2" key="1">
    <citation type="submission" date="2019-04" db="EMBL/GenBank/DDBJ databases">
        <title>Draft genome sequences of Streptomyces avermitilis ATCC 31267.</title>
        <authorList>
            <person name="Komaki H."/>
            <person name="Tamura T."/>
            <person name="Hosoyama A."/>
        </authorList>
    </citation>
    <scope>NUCLEOTIDE SEQUENCE [LARGE SCALE GENOMIC DNA]</scope>
    <source>
        <strain evidence="1 2">ATCC 31267</strain>
    </source>
</reference>
<dbReference type="EMBL" id="BJHY01000001">
    <property type="protein sequence ID" value="GDY75750.1"/>
    <property type="molecule type" value="Genomic_DNA"/>
</dbReference>